<evidence type="ECO:0000259" key="1">
    <source>
        <dbReference type="Pfam" id="PF02579"/>
    </source>
</evidence>
<dbReference type="PANTHER" id="PTHR33937">
    <property type="entry name" value="IRON-MOLYBDENUM PROTEIN-RELATED-RELATED"/>
    <property type="match status" value="1"/>
</dbReference>
<dbReference type="Gene3D" id="3.30.420.130">
    <property type="entry name" value="Dinitrogenase iron-molybdenum cofactor biosynthesis domain"/>
    <property type="match status" value="1"/>
</dbReference>
<proteinExistence type="predicted"/>
<evidence type="ECO:0000313" key="3">
    <source>
        <dbReference type="Proteomes" id="UP000420562"/>
    </source>
</evidence>
<dbReference type="SUPFAM" id="SSF53146">
    <property type="entry name" value="Nitrogenase accessory factor-like"/>
    <property type="match status" value="1"/>
</dbReference>
<dbReference type="AlphaFoldDB" id="A0A7J4ZN84"/>
<dbReference type="EMBL" id="VZQZ01000011">
    <property type="protein sequence ID" value="KAB0663897.1"/>
    <property type="molecule type" value="Genomic_DNA"/>
</dbReference>
<feature type="domain" description="Dinitrogenase iron-molybdenum cofactor biosynthesis" evidence="1">
    <location>
        <begin position="11"/>
        <end position="105"/>
    </location>
</feature>
<accession>A0A7J4ZN84</accession>
<organism evidence="2 3">
    <name type="scientific">Oryzomonas japonica</name>
    <dbReference type="NCBI Taxonomy" id="2603858"/>
    <lineage>
        <taxon>Bacteria</taxon>
        <taxon>Pseudomonadati</taxon>
        <taxon>Thermodesulfobacteriota</taxon>
        <taxon>Desulfuromonadia</taxon>
        <taxon>Geobacterales</taxon>
        <taxon>Geobacteraceae</taxon>
        <taxon>Oryzomonas</taxon>
    </lineage>
</organism>
<dbReference type="InterPro" id="IPR051840">
    <property type="entry name" value="NifX/NifY_domain"/>
</dbReference>
<dbReference type="RefSeq" id="WP_151129586.1">
    <property type="nucleotide sequence ID" value="NZ_VZQZ01000011.1"/>
</dbReference>
<reference evidence="2 3" key="1">
    <citation type="submission" date="2019-09" db="EMBL/GenBank/DDBJ databases">
        <title>Geobacter sp. Red96, a novel strain isolated from paddy soil.</title>
        <authorList>
            <person name="Xu Z."/>
            <person name="Masuda Y."/>
            <person name="Itoh H."/>
            <person name="Senoo K."/>
        </authorList>
    </citation>
    <scope>NUCLEOTIDE SEQUENCE [LARGE SCALE GENOMIC DNA]</scope>
    <source>
        <strain evidence="2 3">Red96</strain>
    </source>
</reference>
<name>A0A7J4ZN84_9BACT</name>
<sequence>MDVKIAVASSDGTTINEHFGRAQAFRIYRLHDEGHEFLELRKNTPVCGGQQHDDDVLDQAAQLISDCRGVVAAQVGPGAIDALIGHRILAFTMGGPIDEALETLRASKRFTYIK</sequence>
<dbReference type="Proteomes" id="UP000420562">
    <property type="component" value="Unassembled WGS sequence"/>
</dbReference>
<evidence type="ECO:0000313" key="2">
    <source>
        <dbReference type="EMBL" id="KAB0663897.1"/>
    </source>
</evidence>
<gene>
    <name evidence="2" type="ORF">F6V25_15860</name>
</gene>
<dbReference type="Pfam" id="PF02579">
    <property type="entry name" value="Nitro_FeMo-Co"/>
    <property type="match status" value="1"/>
</dbReference>
<keyword evidence="3" id="KW-1185">Reference proteome</keyword>
<protein>
    <submittedName>
        <fullName evidence="2">Dinitrogenase iron-molybdenum cofactor biosynthesis protein</fullName>
    </submittedName>
</protein>
<comment type="caution">
    <text evidence="2">The sequence shown here is derived from an EMBL/GenBank/DDBJ whole genome shotgun (WGS) entry which is preliminary data.</text>
</comment>
<dbReference type="PANTHER" id="PTHR33937:SF1">
    <property type="entry name" value="IRON-MOLIBDENUM COFACTOR PROCESSING PROTEIN"/>
    <property type="match status" value="1"/>
</dbReference>
<dbReference type="InterPro" id="IPR036105">
    <property type="entry name" value="DiNase_FeMo-co_biosyn_sf"/>
</dbReference>
<dbReference type="InterPro" id="IPR003731">
    <property type="entry name" value="Di-Nase_FeMo-co_biosynth"/>
</dbReference>